<organism evidence="6 7">
    <name type="scientific">Candidatus Amunia macphersoniae</name>
    <dbReference type="NCBI Taxonomy" id="3127014"/>
    <lineage>
        <taxon>Bacteria</taxon>
        <taxon>Bacillati</taxon>
        <taxon>Candidatus Dormiibacterota</taxon>
        <taxon>Candidatus Dormibacteria</taxon>
        <taxon>Candidatus Aeolococcales</taxon>
        <taxon>Candidatus Aeolococcaceae</taxon>
        <taxon>Candidatus Amunia</taxon>
    </lineage>
</organism>
<evidence type="ECO:0000256" key="3">
    <source>
        <dbReference type="ARBA" id="ARBA00022691"/>
    </source>
</evidence>
<reference evidence="6 7" key="1">
    <citation type="submission" date="2020-10" db="EMBL/GenBank/DDBJ databases">
        <title>Ca. Dormibacterota MAGs.</title>
        <authorList>
            <person name="Montgomery K."/>
        </authorList>
    </citation>
    <scope>NUCLEOTIDE SEQUENCE [LARGE SCALE GENOMIC DNA]</scope>
    <source>
        <strain evidence="6">Mitchell_Peninsula_5</strain>
    </source>
</reference>
<gene>
    <name evidence="5 6" type="primary">queA</name>
    <name evidence="6" type="ORF">JF887_12175</name>
</gene>
<dbReference type="NCBIfam" id="TIGR00113">
    <property type="entry name" value="queA"/>
    <property type="match status" value="1"/>
</dbReference>
<dbReference type="Gene3D" id="3.40.1780.10">
    <property type="entry name" value="QueA-like"/>
    <property type="match status" value="2"/>
</dbReference>
<dbReference type="GO" id="GO:0008616">
    <property type="term" value="P:tRNA queuosine(34) biosynthetic process"/>
    <property type="evidence" value="ECO:0007669"/>
    <property type="project" value="UniProtKB-UniRule"/>
</dbReference>
<keyword evidence="3 5" id="KW-0949">S-adenosyl-L-methionine</keyword>
<dbReference type="NCBIfam" id="NF001140">
    <property type="entry name" value="PRK00147.1"/>
    <property type="match status" value="1"/>
</dbReference>
<comment type="function">
    <text evidence="5">Transfers and isomerizes the ribose moiety from AdoMet to the 7-aminomethyl group of 7-deazaguanine (preQ1-tRNA) to give epoxyqueuosine (oQ-tRNA).</text>
</comment>
<dbReference type="AlphaFoldDB" id="A0A934KQW5"/>
<comment type="subunit">
    <text evidence="5">Monomer.</text>
</comment>
<evidence type="ECO:0000256" key="2">
    <source>
        <dbReference type="ARBA" id="ARBA00022679"/>
    </source>
</evidence>
<name>A0A934KQW5_9BACT</name>
<evidence type="ECO:0000313" key="7">
    <source>
        <dbReference type="Proteomes" id="UP000614410"/>
    </source>
</evidence>
<dbReference type="HAMAP" id="MF_00113">
    <property type="entry name" value="QueA"/>
    <property type="match status" value="1"/>
</dbReference>
<comment type="pathway">
    <text evidence="5">tRNA modification; tRNA-queuosine biosynthesis.</text>
</comment>
<dbReference type="InterPro" id="IPR036100">
    <property type="entry name" value="QueA_sf"/>
</dbReference>
<dbReference type="Pfam" id="PF02547">
    <property type="entry name" value="Queuosine_synth"/>
    <property type="match status" value="1"/>
</dbReference>
<comment type="similarity">
    <text evidence="5">Belongs to the QueA family.</text>
</comment>
<dbReference type="Proteomes" id="UP000614410">
    <property type="component" value="Unassembled WGS sequence"/>
</dbReference>
<keyword evidence="6" id="KW-0328">Glycosyltransferase</keyword>
<accession>A0A934KQW5</accession>
<comment type="catalytic activity">
    <reaction evidence="5">
        <text>7-aminomethyl-7-carbaguanosine(34) in tRNA + S-adenosyl-L-methionine = epoxyqueuosine(34) in tRNA + adenine + L-methionine + 2 H(+)</text>
        <dbReference type="Rhea" id="RHEA:32155"/>
        <dbReference type="Rhea" id="RHEA-COMP:10342"/>
        <dbReference type="Rhea" id="RHEA-COMP:18582"/>
        <dbReference type="ChEBI" id="CHEBI:15378"/>
        <dbReference type="ChEBI" id="CHEBI:16708"/>
        <dbReference type="ChEBI" id="CHEBI:57844"/>
        <dbReference type="ChEBI" id="CHEBI:59789"/>
        <dbReference type="ChEBI" id="CHEBI:82833"/>
        <dbReference type="ChEBI" id="CHEBI:194443"/>
        <dbReference type="EC" id="2.4.99.17"/>
    </reaction>
</comment>
<evidence type="ECO:0000256" key="4">
    <source>
        <dbReference type="ARBA" id="ARBA00022785"/>
    </source>
</evidence>
<dbReference type="PANTHER" id="PTHR30307">
    <property type="entry name" value="S-ADENOSYLMETHIONINE:TRNA RIBOSYLTRANSFERASE-ISOMERASE"/>
    <property type="match status" value="1"/>
</dbReference>
<dbReference type="GO" id="GO:0051075">
    <property type="term" value="F:S-adenosylmethionine:tRNA ribosyltransferase-isomerase activity"/>
    <property type="evidence" value="ECO:0007669"/>
    <property type="project" value="UniProtKB-EC"/>
</dbReference>
<evidence type="ECO:0000256" key="5">
    <source>
        <dbReference type="HAMAP-Rule" id="MF_00113"/>
    </source>
</evidence>
<comment type="subcellular location">
    <subcellularLocation>
        <location evidence="5">Cytoplasm</location>
    </subcellularLocation>
</comment>
<dbReference type="EC" id="2.4.99.17" evidence="5"/>
<keyword evidence="1 5" id="KW-0963">Cytoplasm</keyword>
<evidence type="ECO:0000256" key="1">
    <source>
        <dbReference type="ARBA" id="ARBA00022490"/>
    </source>
</evidence>
<evidence type="ECO:0000313" key="6">
    <source>
        <dbReference type="EMBL" id="MBJ7610170.1"/>
    </source>
</evidence>
<keyword evidence="2 5" id="KW-0808">Transferase</keyword>
<dbReference type="InterPro" id="IPR003699">
    <property type="entry name" value="QueA"/>
</dbReference>
<dbReference type="GO" id="GO:0005737">
    <property type="term" value="C:cytoplasm"/>
    <property type="evidence" value="ECO:0007669"/>
    <property type="project" value="UniProtKB-SubCell"/>
</dbReference>
<dbReference type="EMBL" id="JAEKNN010000058">
    <property type="protein sequence ID" value="MBJ7610170.1"/>
    <property type="molecule type" value="Genomic_DNA"/>
</dbReference>
<comment type="caution">
    <text evidence="6">The sequence shown here is derived from an EMBL/GenBank/DDBJ whole genome shotgun (WGS) entry which is preliminary data.</text>
</comment>
<dbReference type="SUPFAM" id="SSF111337">
    <property type="entry name" value="QueA-like"/>
    <property type="match status" value="1"/>
</dbReference>
<sequence>MGAVTNELEDRALALSTEQFDYSLPADRIAQVPLEPRDSSKLLLMDGDGTLHDRVFTDLPTLLRAGDLLVANDTTVRAARLRGRRDDGGLAEVLLLQRLDAGRFTALVRPGRRLHAGASIQAAHGLRITVAGPAAGHRGARVVSLEADADLELAIAAAGEPPLPPYIREPLKDSGRYQTVYATGEPASSAAPTAGLHFTARVRDALRERGVGWATLQLDVGLGTFAPITATDISSHRMHAEHCTLPSDTAVRIDETHSRGGRVIAIGTTVVRTLESHVDSGGRLCPGGLSTELFITPGHRFSVVDGLLTNFHQPRSSLLVLLAAFTGMRGWRSAYQHALTNNYRFLSFGDCMLCWRNSDAAA</sequence>
<dbReference type="InterPro" id="IPR042118">
    <property type="entry name" value="QueA_dom1"/>
</dbReference>
<dbReference type="InterPro" id="IPR042119">
    <property type="entry name" value="QueA_dom2"/>
</dbReference>
<keyword evidence="4 5" id="KW-0671">Queuosine biosynthesis</keyword>
<protein>
    <recommendedName>
        <fullName evidence="5">S-adenosylmethionine:tRNA ribosyltransferase-isomerase</fullName>
        <ecNumber evidence="5">2.4.99.17</ecNumber>
    </recommendedName>
    <alternativeName>
        <fullName evidence="5">Queuosine biosynthesis protein QueA</fullName>
    </alternativeName>
</protein>
<dbReference type="PANTHER" id="PTHR30307:SF0">
    <property type="entry name" value="S-ADENOSYLMETHIONINE:TRNA RIBOSYLTRANSFERASE-ISOMERASE"/>
    <property type="match status" value="1"/>
</dbReference>
<proteinExistence type="inferred from homology"/>
<dbReference type="Gene3D" id="2.40.10.240">
    <property type="entry name" value="QueA-like"/>
    <property type="match status" value="1"/>
</dbReference>